<proteinExistence type="predicted"/>
<sequence>MVYHYTIRPGVYIIKKKGANTISKRLAELVNSYNFPDWDKNEREYLRITYLLEELPLLNIKQFKITEDNFQQSELRDYLTSE</sequence>
<protein>
    <submittedName>
        <fullName evidence="1">Uncharacterized protein</fullName>
    </submittedName>
</protein>
<evidence type="ECO:0000313" key="1">
    <source>
        <dbReference type="EMBL" id="RKF76272.1"/>
    </source>
</evidence>
<dbReference type="EMBL" id="MCBR01007321">
    <property type="protein sequence ID" value="RKF76272.1"/>
    <property type="molecule type" value="Genomic_DNA"/>
</dbReference>
<comment type="caution">
    <text evidence="1">The sequence shown here is derived from an EMBL/GenBank/DDBJ whole genome shotgun (WGS) entry which is preliminary data.</text>
</comment>
<evidence type="ECO:0000313" key="2">
    <source>
        <dbReference type="Proteomes" id="UP000285405"/>
    </source>
</evidence>
<reference evidence="1 2" key="1">
    <citation type="journal article" date="2018" name="BMC Genomics">
        <title>Comparative genome analyses reveal sequence features reflecting distinct modes of host-adaptation between dicot and monocot powdery mildew.</title>
        <authorList>
            <person name="Wu Y."/>
            <person name="Ma X."/>
            <person name="Pan Z."/>
            <person name="Kale S.D."/>
            <person name="Song Y."/>
            <person name="King H."/>
            <person name="Zhang Q."/>
            <person name="Presley C."/>
            <person name="Deng X."/>
            <person name="Wei C.I."/>
            <person name="Xiao S."/>
        </authorList>
    </citation>
    <scope>NUCLEOTIDE SEQUENCE [LARGE SCALE GENOMIC DNA]</scope>
    <source>
        <strain evidence="1">UCSC1</strain>
    </source>
</reference>
<gene>
    <name evidence="1" type="ORF">GcC1_073023</name>
</gene>
<organism evidence="1 2">
    <name type="scientific">Golovinomyces cichoracearum</name>
    <dbReference type="NCBI Taxonomy" id="62708"/>
    <lineage>
        <taxon>Eukaryota</taxon>
        <taxon>Fungi</taxon>
        <taxon>Dikarya</taxon>
        <taxon>Ascomycota</taxon>
        <taxon>Pezizomycotina</taxon>
        <taxon>Leotiomycetes</taxon>
        <taxon>Erysiphales</taxon>
        <taxon>Erysiphaceae</taxon>
        <taxon>Golovinomyces</taxon>
    </lineage>
</organism>
<name>A0A420IP52_9PEZI</name>
<accession>A0A420IP52</accession>
<dbReference type="AlphaFoldDB" id="A0A420IP52"/>
<dbReference type="Proteomes" id="UP000285405">
    <property type="component" value="Unassembled WGS sequence"/>
</dbReference>